<evidence type="ECO:0000256" key="2">
    <source>
        <dbReference type="ARBA" id="ARBA00022980"/>
    </source>
</evidence>
<proteinExistence type="inferred from homology"/>
<reference evidence="5 6" key="1">
    <citation type="submission" date="2011-10" db="EMBL/GenBank/DDBJ databases">
        <authorList>
            <person name="Genoscope - CEA"/>
        </authorList>
    </citation>
    <scope>NUCLEOTIDE SEQUENCE [LARGE SCALE GENOMIC DNA]</scope>
    <source>
        <strain evidence="5 6">RCC 1105</strain>
    </source>
</reference>
<dbReference type="PANTHER" id="PTHR43168">
    <property type="entry name" value="50S RIBOSOMAL PROTEIN L33, CHLOROPLASTIC"/>
    <property type="match status" value="1"/>
</dbReference>
<comment type="similarity">
    <text evidence="1">Belongs to the bacterial ribosomal protein bL33 family.</text>
</comment>
<evidence type="ECO:0000256" key="3">
    <source>
        <dbReference type="ARBA" id="ARBA00023274"/>
    </source>
</evidence>
<organism evidence="5 6">
    <name type="scientific">Bathycoccus prasinos</name>
    <dbReference type="NCBI Taxonomy" id="41875"/>
    <lineage>
        <taxon>Eukaryota</taxon>
        <taxon>Viridiplantae</taxon>
        <taxon>Chlorophyta</taxon>
        <taxon>Mamiellophyceae</taxon>
        <taxon>Mamiellales</taxon>
        <taxon>Bathycoccaceae</taxon>
        <taxon>Bathycoccus</taxon>
    </lineage>
</organism>
<dbReference type="GO" id="GO:1990904">
    <property type="term" value="C:ribonucleoprotein complex"/>
    <property type="evidence" value="ECO:0007669"/>
    <property type="project" value="UniProtKB-KW"/>
</dbReference>
<keyword evidence="2 5" id="KW-0689">Ribosomal protein</keyword>
<dbReference type="GO" id="GO:0005840">
    <property type="term" value="C:ribosome"/>
    <property type="evidence" value="ECO:0007669"/>
    <property type="project" value="UniProtKB-KW"/>
</dbReference>
<name>K8FBJ6_9CHLO</name>
<dbReference type="OrthoDB" id="361870at2759"/>
<feature type="compositionally biased region" description="Low complexity" evidence="4">
    <location>
        <begin position="1"/>
        <end position="30"/>
    </location>
</feature>
<evidence type="ECO:0000313" key="6">
    <source>
        <dbReference type="Proteomes" id="UP000198341"/>
    </source>
</evidence>
<dbReference type="Gene3D" id="2.20.28.120">
    <property type="entry name" value="Ribosomal protein L33"/>
    <property type="match status" value="1"/>
</dbReference>
<dbReference type="HAMAP" id="MF_00294">
    <property type="entry name" value="Ribosomal_bL33"/>
    <property type="match status" value="1"/>
</dbReference>
<dbReference type="NCBIfam" id="NF001764">
    <property type="entry name" value="PRK00504.1"/>
    <property type="match status" value="1"/>
</dbReference>
<gene>
    <name evidence="5" type="ordered locus">Bathy12g03380</name>
</gene>
<dbReference type="Proteomes" id="UP000198341">
    <property type="component" value="Chromosome 12"/>
</dbReference>
<dbReference type="GO" id="GO:0005737">
    <property type="term" value="C:cytoplasm"/>
    <property type="evidence" value="ECO:0007669"/>
    <property type="project" value="UniProtKB-ARBA"/>
</dbReference>
<dbReference type="PANTHER" id="PTHR43168:SF2">
    <property type="entry name" value="LARGE RIBOSOMAL SUBUNIT PROTEIN BL33C"/>
    <property type="match status" value="1"/>
</dbReference>
<dbReference type="KEGG" id="bpg:Bathy12g03380"/>
<dbReference type="eggNOG" id="ENOG502S81M">
    <property type="taxonomic scope" value="Eukaryota"/>
</dbReference>
<feature type="region of interest" description="Disordered" evidence="4">
    <location>
        <begin position="1"/>
        <end position="37"/>
    </location>
</feature>
<sequence>MNALSQSILSSRVSSTSAFTSTSKSSAGSSNKRGALQVMAASKKKDVRLQVTLECTEQREAGVQGMSRYITQKNRRNNSQRIELMKYNPYMKKHTLHRELKK</sequence>
<protein>
    <submittedName>
        <fullName evidence="5">50S ribosomal protein L33</fullName>
    </submittedName>
</protein>
<dbReference type="GeneID" id="19012552"/>
<dbReference type="GO" id="GO:0006412">
    <property type="term" value="P:translation"/>
    <property type="evidence" value="ECO:0007669"/>
    <property type="project" value="InterPro"/>
</dbReference>
<dbReference type="NCBIfam" id="TIGR01023">
    <property type="entry name" value="rpmG_bact"/>
    <property type="match status" value="1"/>
</dbReference>
<dbReference type="Pfam" id="PF00471">
    <property type="entry name" value="Ribosomal_L33"/>
    <property type="match status" value="1"/>
</dbReference>
<dbReference type="SUPFAM" id="SSF57829">
    <property type="entry name" value="Zn-binding ribosomal proteins"/>
    <property type="match status" value="1"/>
</dbReference>
<dbReference type="InterPro" id="IPR038584">
    <property type="entry name" value="Ribosomal_bL33_sf"/>
</dbReference>
<dbReference type="GO" id="GO:0003735">
    <property type="term" value="F:structural constituent of ribosome"/>
    <property type="evidence" value="ECO:0007669"/>
    <property type="project" value="InterPro"/>
</dbReference>
<accession>K8FBJ6</accession>
<dbReference type="AlphaFoldDB" id="K8FBJ6"/>
<keyword evidence="6" id="KW-1185">Reference proteome</keyword>
<dbReference type="EMBL" id="FO082267">
    <property type="protein sequence ID" value="CCO18993.1"/>
    <property type="molecule type" value="Genomic_DNA"/>
</dbReference>
<dbReference type="NCBIfam" id="NF001860">
    <property type="entry name" value="PRK00595.1"/>
    <property type="match status" value="1"/>
</dbReference>
<dbReference type="InterPro" id="IPR001705">
    <property type="entry name" value="Ribosomal_bL33"/>
</dbReference>
<dbReference type="InterPro" id="IPR011332">
    <property type="entry name" value="Ribosomal_zn-bd"/>
</dbReference>
<evidence type="ECO:0000256" key="1">
    <source>
        <dbReference type="ARBA" id="ARBA00007596"/>
    </source>
</evidence>
<dbReference type="STRING" id="41875.K8FBJ6"/>
<dbReference type="RefSeq" id="XP_007509878.1">
    <property type="nucleotide sequence ID" value="XM_007509816.1"/>
</dbReference>
<evidence type="ECO:0000313" key="5">
    <source>
        <dbReference type="EMBL" id="CCO18993.1"/>
    </source>
</evidence>
<evidence type="ECO:0000256" key="4">
    <source>
        <dbReference type="SAM" id="MobiDB-lite"/>
    </source>
</evidence>
<keyword evidence="3" id="KW-0687">Ribonucleoprotein</keyword>